<evidence type="ECO:0000313" key="5">
    <source>
        <dbReference type="Proteomes" id="UP000177445"/>
    </source>
</evidence>
<dbReference type="InterPro" id="IPR025105">
    <property type="entry name" value="DUF4010"/>
</dbReference>
<evidence type="ECO:0000259" key="2">
    <source>
        <dbReference type="Pfam" id="PF02308"/>
    </source>
</evidence>
<name>A0A1D9GL03_9GAMM</name>
<organism evidence="4 5">
    <name type="scientific">Marinobacter salinus</name>
    <dbReference type="NCBI Taxonomy" id="1874317"/>
    <lineage>
        <taxon>Bacteria</taxon>
        <taxon>Pseudomonadati</taxon>
        <taxon>Pseudomonadota</taxon>
        <taxon>Gammaproteobacteria</taxon>
        <taxon>Pseudomonadales</taxon>
        <taxon>Marinobacteraceae</taxon>
        <taxon>Marinobacter</taxon>
    </lineage>
</organism>
<reference evidence="4 5" key="1">
    <citation type="submission" date="2016-10" db="EMBL/GenBank/DDBJ databases">
        <title>Marinobacter salinus sp. nov., a moderately halophilic bacterium isolated from a tidal flat environment.</title>
        <authorList>
            <person name="Park S.-J."/>
        </authorList>
    </citation>
    <scope>NUCLEOTIDE SEQUENCE [LARGE SCALE GENOMIC DNA]</scope>
    <source>
        <strain evidence="4 5">Hb8</strain>
    </source>
</reference>
<dbReference type="EMBL" id="CP017715">
    <property type="protein sequence ID" value="AOY88322.1"/>
    <property type="molecule type" value="Genomic_DNA"/>
</dbReference>
<feature type="transmembrane region" description="Helical" evidence="1">
    <location>
        <begin position="213"/>
        <end position="233"/>
    </location>
</feature>
<protein>
    <submittedName>
        <fullName evidence="4">Uncharacterized protein</fullName>
    </submittedName>
</protein>
<feature type="transmembrane region" description="Helical" evidence="1">
    <location>
        <begin position="186"/>
        <end position="207"/>
    </location>
</feature>
<dbReference type="InterPro" id="IPR049177">
    <property type="entry name" value="MgtC_SapB_SrpB_YhiD_N"/>
</dbReference>
<feature type="transmembrane region" description="Helical" evidence="1">
    <location>
        <begin position="276"/>
        <end position="295"/>
    </location>
</feature>
<accession>A0A1D9GL03</accession>
<feature type="transmembrane region" description="Helical" evidence="1">
    <location>
        <begin position="71"/>
        <end position="90"/>
    </location>
</feature>
<dbReference type="AlphaFoldDB" id="A0A1D9GL03"/>
<dbReference type="KEGG" id="msq:BKP64_09180"/>
<keyword evidence="1" id="KW-0812">Transmembrane</keyword>
<keyword evidence="1" id="KW-0472">Membrane</keyword>
<keyword evidence="1" id="KW-1133">Transmembrane helix</keyword>
<proteinExistence type="predicted"/>
<evidence type="ECO:0000256" key="1">
    <source>
        <dbReference type="SAM" id="Phobius"/>
    </source>
</evidence>
<gene>
    <name evidence="4" type="ORF">BKP64_09180</name>
</gene>
<feature type="transmembrane region" description="Helical" evidence="1">
    <location>
        <begin position="245"/>
        <end position="264"/>
    </location>
</feature>
<feature type="transmembrane region" description="Helical" evidence="1">
    <location>
        <begin position="403"/>
        <end position="425"/>
    </location>
</feature>
<feature type="domain" description="DUF4010" evidence="3">
    <location>
        <begin position="191"/>
        <end position="400"/>
    </location>
</feature>
<evidence type="ECO:0000259" key="3">
    <source>
        <dbReference type="Pfam" id="PF13194"/>
    </source>
</evidence>
<feature type="domain" description="MgtC/SapB/SrpB/YhiD N-terminal" evidence="2">
    <location>
        <begin position="18"/>
        <end position="142"/>
    </location>
</feature>
<dbReference type="STRING" id="1874317.BKP64_09180"/>
<dbReference type="Pfam" id="PF13194">
    <property type="entry name" value="DUF4010"/>
    <property type="match status" value="1"/>
</dbReference>
<feature type="transmembrane region" description="Helical" evidence="1">
    <location>
        <begin position="46"/>
        <end position="65"/>
    </location>
</feature>
<dbReference type="Proteomes" id="UP000177445">
    <property type="component" value="Chromosome"/>
</dbReference>
<dbReference type="OrthoDB" id="9813718at2"/>
<evidence type="ECO:0000313" key="4">
    <source>
        <dbReference type="EMBL" id="AOY88322.1"/>
    </source>
</evidence>
<feature type="transmembrane region" description="Helical" evidence="1">
    <location>
        <begin position="102"/>
        <end position="135"/>
    </location>
</feature>
<dbReference type="Pfam" id="PF02308">
    <property type="entry name" value="MgtC"/>
    <property type="match status" value="1"/>
</dbReference>
<keyword evidence="5" id="KW-1185">Reference proteome</keyword>
<feature type="transmembrane region" description="Helical" evidence="1">
    <location>
        <begin position="316"/>
        <end position="333"/>
    </location>
</feature>
<dbReference type="RefSeq" id="WP_070968847.1">
    <property type="nucleotide sequence ID" value="NZ_CP017715.1"/>
</dbReference>
<feature type="transmembrane region" description="Helical" evidence="1">
    <location>
        <begin position="345"/>
        <end position="365"/>
    </location>
</feature>
<dbReference type="PANTHER" id="PTHR39084:SF1">
    <property type="entry name" value="DUF4010 DOMAIN-CONTAINING PROTEIN"/>
    <property type="match status" value="1"/>
</dbReference>
<dbReference type="PANTHER" id="PTHR39084">
    <property type="entry name" value="MEMBRANE PROTEIN-RELATED"/>
    <property type="match status" value="1"/>
</dbReference>
<feature type="transmembrane region" description="Helical" evidence="1">
    <location>
        <begin position="15"/>
        <end position="34"/>
    </location>
</feature>
<feature type="transmembrane region" description="Helical" evidence="1">
    <location>
        <begin position="372"/>
        <end position="391"/>
    </location>
</feature>
<sequence>MDDVTAQFLTSHQTTIHLAIALLLGAIIGLERGWDAREQKSGERIAGIRTFALVGLLGGISAVLAKEVTEWAFPVLLLSVVAMGIAAFSERLEHIRNFSITGMVGLVLTFCFGAIAVAVDPVMATAAAVITAIILDKKAEIHGWVYKLKDHELDAALKLLLISVVMLPLLPNQKMGPGGVLNPREIWWMVVMIASISFVGYFAIRVAGPRKGILFTSLFAGLSSSTALTLHFARQSEKTPQLSPQFATGILIACGTMFPRILVYCAVINRDLLPSLIWPVLTMTALLYGPAFFIWRRHSEQLHVSQPALSQNPLDLTSALVFGLLLTAILLLGEFLKSWLGDAGIYMLAASSGVADVDAITLSLTRMSNNSLAMNTAVIGIVIAAATNNLVKSGMAWSLGNRQTGLLVAGPMVLSLAAGLAVAWFQ</sequence>